<sequence length="211" mass="22078">MHPDVVHYLSVGALLGVSAGLAPGPLLALVISETLRHGVRAGVRIAFAPVLTDLPIILAVWFLVSRLADFHLILGLISLLGAAFVFSMGYAGLRTSGIDVPSPEGPAKSLTKGVLANLLSPHPYLFWFGVGAPIISEASAASAAAPWAFVVTFYLLLVGSKVALAILAGRSRSYLSGRVYRNLMRLLGLLLMLLAGLLARDGLELMGLIGG</sequence>
<comment type="subcellular location">
    <subcellularLocation>
        <location evidence="1">Cell membrane</location>
        <topology evidence="1">Multi-pass membrane protein</topology>
    </subcellularLocation>
</comment>
<evidence type="ECO:0000256" key="2">
    <source>
        <dbReference type="ARBA" id="ARBA00022475"/>
    </source>
</evidence>
<name>G2E277_9GAMM</name>
<gene>
    <name evidence="7" type="ORF">ThidrDRAFT_2390</name>
</gene>
<dbReference type="RefSeq" id="WP_007041103.1">
    <property type="nucleotide sequence ID" value="NZ_AFWT01000015.1"/>
</dbReference>
<feature type="transmembrane region" description="Helical" evidence="6">
    <location>
        <begin position="43"/>
        <end position="64"/>
    </location>
</feature>
<dbReference type="STRING" id="765913.ThidrDRAFT_2390"/>
<dbReference type="OrthoDB" id="14103at2"/>
<keyword evidence="2" id="KW-1003">Cell membrane</keyword>
<dbReference type="PANTHER" id="PTHR30086:SF20">
    <property type="entry name" value="ARGININE EXPORTER PROTEIN ARGO-RELATED"/>
    <property type="match status" value="1"/>
</dbReference>
<feature type="transmembrane region" description="Helical" evidence="6">
    <location>
        <begin position="6"/>
        <end position="31"/>
    </location>
</feature>
<dbReference type="Proteomes" id="UP000004200">
    <property type="component" value="Unassembled WGS sequence"/>
</dbReference>
<accession>G2E277</accession>
<evidence type="ECO:0000256" key="3">
    <source>
        <dbReference type="ARBA" id="ARBA00022692"/>
    </source>
</evidence>
<evidence type="ECO:0000256" key="6">
    <source>
        <dbReference type="SAM" id="Phobius"/>
    </source>
</evidence>
<evidence type="ECO:0000256" key="5">
    <source>
        <dbReference type="ARBA" id="ARBA00023136"/>
    </source>
</evidence>
<evidence type="ECO:0000256" key="1">
    <source>
        <dbReference type="ARBA" id="ARBA00004651"/>
    </source>
</evidence>
<comment type="caution">
    <text evidence="7">The sequence shown here is derived from an EMBL/GenBank/DDBJ whole genome shotgun (WGS) entry which is preliminary data.</text>
</comment>
<organism evidence="7 8">
    <name type="scientific">Thiorhodococcus drewsii AZ1</name>
    <dbReference type="NCBI Taxonomy" id="765913"/>
    <lineage>
        <taxon>Bacteria</taxon>
        <taxon>Pseudomonadati</taxon>
        <taxon>Pseudomonadota</taxon>
        <taxon>Gammaproteobacteria</taxon>
        <taxon>Chromatiales</taxon>
        <taxon>Chromatiaceae</taxon>
        <taxon>Thiorhodococcus</taxon>
    </lineage>
</organism>
<dbReference type="AlphaFoldDB" id="G2E277"/>
<evidence type="ECO:0000313" key="8">
    <source>
        <dbReference type="Proteomes" id="UP000004200"/>
    </source>
</evidence>
<keyword evidence="8" id="KW-1185">Reference proteome</keyword>
<feature type="transmembrane region" description="Helical" evidence="6">
    <location>
        <begin position="70"/>
        <end position="93"/>
    </location>
</feature>
<dbReference type="eggNOG" id="COG1280">
    <property type="taxonomic scope" value="Bacteria"/>
</dbReference>
<evidence type="ECO:0000256" key="4">
    <source>
        <dbReference type="ARBA" id="ARBA00022989"/>
    </source>
</evidence>
<dbReference type="EMBL" id="AFWT01000015">
    <property type="protein sequence ID" value="EGV31026.1"/>
    <property type="molecule type" value="Genomic_DNA"/>
</dbReference>
<proteinExistence type="predicted"/>
<keyword evidence="5 6" id="KW-0472">Membrane</keyword>
<feature type="transmembrane region" description="Helical" evidence="6">
    <location>
        <begin position="147"/>
        <end position="167"/>
    </location>
</feature>
<dbReference type="Pfam" id="PF01810">
    <property type="entry name" value="LysE"/>
    <property type="match status" value="1"/>
</dbReference>
<keyword evidence="3 6" id="KW-0812">Transmembrane</keyword>
<protein>
    <submittedName>
        <fullName evidence="7">Lysine exporter protein (LYSE/YGGA)</fullName>
    </submittedName>
</protein>
<reference evidence="7 8" key="1">
    <citation type="submission" date="2011-06" db="EMBL/GenBank/DDBJ databases">
        <title>The draft genome of Thiorhodococcus drewsii AZ1.</title>
        <authorList>
            <consortium name="US DOE Joint Genome Institute (JGI-PGF)"/>
            <person name="Lucas S."/>
            <person name="Han J."/>
            <person name="Lapidus A."/>
            <person name="Cheng J.-F."/>
            <person name="Goodwin L."/>
            <person name="Pitluck S."/>
            <person name="Peters L."/>
            <person name="Land M.L."/>
            <person name="Hauser L."/>
            <person name="Vogl K."/>
            <person name="Liu Z."/>
            <person name="Imhoff J."/>
            <person name="Thiel V."/>
            <person name="Frigaard N.-U."/>
            <person name="Bryant D.A."/>
            <person name="Woyke T.J."/>
        </authorList>
    </citation>
    <scope>NUCLEOTIDE SEQUENCE [LARGE SCALE GENOMIC DNA]</scope>
    <source>
        <strain evidence="7 8">AZ1</strain>
    </source>
</reference>
<keyword evidence="4 6" id="KW-1133">Transmembrane helix</keyword>
<evidence type="ECO:0000313" key="7">
    <source>
        <dbReference type="EMBL" id="EGV31026.1"/>
    </source>
</evidence>
<dbReference type="GO" id="GO:0005886">
    <property type="term" value="C:plasma membrane"/>
    <property type="evidence" value="ECO:0007669"/>
    <property type="project" value="UniProtKB-SubCell"/>
</dbReference>
<dbReference type="PANTHER" id="PTHR30086">
    <property type="entry name" value="ARGININE EXPORTER PROTEIN ARGO"/>
    <property type="match status" value="1"/>
</dbReference>
<feature type="transmembrane region" description="Helical" evidence="6">
    <location>
        <begin position="179"/>
        <end position="199"/>
    </location>
</feature>
<dbReference type="GO" id="GO:0015171">
    <property type="term" value="F:amino acid transmembrane transporter activity"/>
    <property type="evidence" value="ECO:0007669"/>
    <property type="project" value="TreeGrafter"/>
</dbReference>
<dbReference type="InterPro" id="IPR001123">
    <property type="entry name" value="LeuE-type"/>
</dbReference>